<gene>
    <name evidence="1" type="ORF">EVAR_14169_1</name>
</gene>
<reference evidence="1 2" key="1">
    <citation type="journal article" date="2019" name="Commun. Biol.">
        <title>The bagworm genome reveals a unique fibroin gene that provides high tensile strength.</title>
        <authorList>
            <person name="Kono N."/>
            <person name="Nakamura H."/>
            <person name="Ohtoshi R."/>
            <person name="Tomita M."/>
            <person name="Numata K."/>
            <person name="Arakawa K."/>
        </authorList>
    </citation>
    <scope>NUCLEOTIDE SEQUENCE [LARGE SCALE GENOMIC DNA]</scope>
</reference>
<dbReference type="AlphaFoldDB" id="A0A4C1UFV2"/>
<dbReference type="Proteomes" id="UP000299102">
    <property type="component" value="Unassembled WGS sequence"/>
</dbReference>
<comment type="caution">
    <text evidence="1">The sequence shown here is derived from an EMBL/GenBank/DDBJ whole genome shotgun (WGS) entry which is preliminary data.</text>
</comment>
<evidence type="ECO:0000313" key="2">
    <source>
        <dbReference type="Proteomes" id="UP000299102"/>
    </source>
</evidence>
<protein>
    <submittedName>
        <fullName evidence="1">Uncharacterized protein</fullName>
    </submittedName>
</protein>
<accession>A0A4C1UFV2</accession>
<evidence type="ECO:0000313" key="1">
    <source>
        <dbReference type="EMBL" id="GBP24836.1"/>
    </source>
</evidence>
<name>A0A4C1UFV2_EUMVA</name>
<sequence length="162" mass="18282">MKDGSAKTIAPSGLQSWLERADTSLVMRVSASDALRLIFHCACAVGRLRRSGENLRRRLRNVTGEASSLTCTVCLFIYKPPLHELWLYSLLAAGDQKLHSMKNNEKIFVLLVLSRDRESGHEVCSLAASAWTMHFSRAKLLSHVLPPVDKRKKLYYLETKLN</sequence>
<dbReference type="EMBL" id="BGZK01000166">
    <property type="protein sequence ID" value="GBP24836.1"/>
    <property type="molecule type" value="Genomic_DNA"/>
</dbReference>
<organism evidence="1 2">
    <name type="scientific">Eumeta variegata</name>
    <name type="common">Bagworm moth</name>
    <name type="synonym">Eumeta japonica</name>
    <dbReference type="NCBI Taxonomy" id="151549"/>
    <lineage>
        <taxon>Eukaryota</taxon>
        <taxon>Metazoa</taxon>
        <taxon>Ecdysozoa</taxon>
        <taxon>Arthropoda</taxon>
        <taxon>Hexapoda</taxon>
        <taxon>Insecta</taxon>
        <taxon>Pterygota</taxon>
        <taxon>Neoptera</taxon>
        <taxon>Endopterygota</taxon>
        <taxon>Lepidoptera</taxon>
        <taxon>Glossata</taxon>
        <taxon>Ditrysia</taxon>
        <taxon>Tineoidea</taxon>
        <taxon>Psychidae</taxon>
        <taxon>Oiketicinae</taxon>
        <taxon>Eumeta</taxon>
    </lineage>
</organism>
<keyword evidence="2" id="KW-1185">Reference proteome</keyword>
<proteinExistence type="predicted"/>